<dbReference type="GO" id="GO:1902388">
    <property type="term" value="F:ceramide 1-phosphate transfer activity"/>
    <property type="evidence" value="ECO:0007669"/>
    <property type="project" value="TreeGrafter"/>
</dbReference>
<reference evidence="3 4" key="1">
    <citation type="submission" date="2019-04" db="EMBL/GenBank/DDBJ databases">
        <title>Friends and foes A comparative genomics study of 23 Aspergillus species from section Flavi.</title>
        <authorList>
            <consortium name="DOE Joint Genome Institute"/>
            <person name="Kjaerbolling I."/>
            <person name="Vesth T."/>
            <person name="Frisvad J.C."/>
            <person name="Nybo J.L."/>
            <person name="Theobald S."/>
            <person name="Kildgaard S."/>
            <person name="Isbrandt T."/>
            <person name="Kuo A."/>
            <person name="Sato A."/>
            <person name="Lyhne E.K."/>
            <person name="Kogle M.E."/>
            <person name="Wiebenga A."/>
            <person name="Kun R.S."/>
            <person name="Lubbers R.J."/>
            <person name="Makela M.R."/>
            <person name="Barry K."/>
            <person name="Chovatia M."/>
            <person name="Clum A."/>
            <person name="Daum C."/>
            <person name="Haridas S."/>
            <person name="He G."/>
            <person name="LaButti K."/>
            <person name="Lipzen A."/>
            <person name="Mondo S."/>
            <person name="Riley R."/>
            <person name="Salamov A."/>
            <person name="Simmons B.A."/>
            <person name="Magnuson J.K."/>
            <person name="Henrissat B."/>
            <person name="Mortensen U.H."/>
            <person name="Larsen T.O."/>
            <person name="Devries R.P."/>
            <person name="Grigoriev I.V."/>
            <person name="Machida M."/>
            <person name="Baker S.E."/>
            <person name="Andersen M.R."/>
        </authorList>
    </citation>
    <scope>NUCLEOTIDE SEQUENCE [LARGE SCALE GENOMIC DNA]</scope>
    <source>
        <strain evidence="3 4">IBT 18842</strain>
    </source>
</reference>
<dbReference type="Gene3D" id="1.10.3520.10">
    <property type="entry name" value="Glycolipid transfer protein"/>
    <property type="match status" value="1"/>
</dbReference>
<sequence>MSTTWFDSLKKSFADVPVGADNTISTTEFLDASESLATLFDVLGSKAFTPVKSDLLGNVKKLRDRQLAAPTESETVQALSLNELKAKKHTASEGLLWLVRGLDFTVQSLRRHVNTPTEKLSDSFRGAYGSSLGKHHSWAMGKVFSLAMGAAPDNESFYKSLASVPAGGSVSEEDKTKIQEQLTREVQALENIVAILQKFQEQPEAKW</sequence>
<accession>A0A5N6TIV2</accession>
<dbReference type="InterPro" id="IPR014830">
    <property type="entry name" value="Glycolipid_transfer_prot_dom"/>
</dbReference>
<dbReference type="InterPro" id="IPR036497">
    <property type="entry name" value="GLTP_sf"/>
</dbReference>
<dbReference type="Pfam" id="PF08718">
    <property type="entry name" value="GLTP"/>
    <property type="match status" value="1"/>
</dbReference>
<evidence type="ECO:0000259" key="2">
    <source>
        <dbReference type="Pfam" id="PF08718"/>
    </source>
</evidence>
<evidence type="ECO:0000313" key="3">
    <source>
        <dbReference type="EMBL" id="KAE8146276.1"/>
    </source>
</evidence>
<dbReference type="EMBL" id="ML742274">
    <property type="protein sequence ID" value="KAE8146276.1"/>
    <property type="molecule type" value="Genomic_DNA"/>
</dbReference>
<keyword evidence="1" id="KW-0813">Transport</keyword>
<organism evidence="3 4">
    <name type="scientific">Aspergillus avenaceus</name>
    <dbReference type="NCBI Taxonomy" id="36643"/>
    <lineage>
        <taxon>Eukaryota</taxon>
        <taxon>Fungi</taxon>
        <taxon>Dikarya</taxon>
        <taxon>Ascomycota</taxon>
        <taxon>Pezizomycotina</taxon>
        <taxon>Eurotiomycetes</taxon>
        <taxon>Eurotiomycetidae</taxon>
        <taxon>Eurotiales</taxon>
        <taxon>Aspergillaceae</taxon>
        <taxon>Aspergillus</taxon>
        <taxon>Aspergillus subgen. Circumdati</taxon>
    </lineage>
</organism>
<dbReference type="Proteomes" id="UP000325780">
    <property type="component" value="Unassembled WGS sequence"/>
</dbReference>
<evidence type="ECO:0000313" key="4">
    <source>
        <dbReference type="Proteomes" id="UP000325780"/>
    </source>
</evidence>
<dbReference type="GO" id="GO:0005829">
    <property type="term" value="C:cytosol"/>
    <property type="evidence" value="ECO:0007669"/>
    <property type="project" value="TreeGrafter"/>
</dbReference>
<dbReference type="FunFam" id="1.10.3520.10:FF:000001">
    <property type="entry name" value="Pleckstrin domain-containing family A member 8"/>
    <property type="match status" value="1"/>
</dbReference>
<dbReference type="GO" id="GO:0016020">
    <property type="term" value="C:membrane"/>
    <property type="evidence" value="ECO:0007669"/>
    <property type="project" value="TreeGrafter"/>
</dbReference>
<dbReference type="GO" id="GO:1902387">
    <property type="term" value="F:ceramide 1-phosphate binding"/>
    <property type="evidence" value="ECO:0007669"/>
    <property type="project" value="TreeGrafter"/>
</dbReference>
<evidence type="ECO:0000256" key="1">
    <source>
        <dbReference type="ARBA" id="ARBA00022448"/>
    </source>
</evidence>
<proteinExistence type="predicted"/>
<dbReference type="OrthoDB" id="205255at2759"/>
<gene>
    <name evidence="3" type="ORF">BDV25DRAFT_162810</name>
</gene>
<keyword evidence="4" id="KW-1185">Reference proteome</keyword>
<feature type="domain" description="Glycolipid transfer protein" evidence="2">
    <location>
        <begin position="24"/>
        <end position="162"/>
    </location>
</feature>
<dbReference type="AlphaFoldDB" id="A0A5N6TIV2"/>
<dbReference type="PANTHER" id="PTHR10219">
    <property type="entry name" value="GLYCOLIPID TRANSFER PROTEIN-RELATED"/>
    <property type="match status" value="1"/>
</dbReference>
<name>A0A5N6TIV2_ASPAV</name>
<dbReference type="SUPFAM" id="SSF110004">
    <property type="entry name" value="Glycolipid transfer protein, GLTP"/>
    <property type="match status" value="1"/>
</dbReference>
<dbReference type="PANTHER" id="PTHR10219:SF25">
    <property type="entry name" value="PLECKSTRIN HOMOLOGY DOMAIN-CONTAINING FAMILY A MEMBER 8"/>
    <property type="match status" value="1"/>
</dbReference>
<protein>
    <submittedName>
        <fullName evidence="3">Glycolipid transfer protein domain-containing protein</fullName>
    </submittedName>
</protein>